<accession>B4JIU4</accession>
<reference evidence="1 2" key="1">
    <citation type="journal article" date="2007" name="Nature">
        <title>Evolution of genes and genomes on the Drosophila phylogeny.</title>
        <authorList>
            <consortium name="Drosophila 12 Genomes Consortium"/>
            <person name="Clark A.G."/>
            <person name="Eisen M.B."/>
            <person name="Smith D.R."/>
            <person name="Bergman C.M."/>
            <person name="Oliver B."/>
            <person name="Markow T.A."/>
            <person name="Kaufman T.C."/>
            <person name="Kellis M."/>
            <person name="Gelbart W."/>
            <person name="Iyer V.N."/>
            <person name="Pollard D.A."/>
            <person name="Sackton T.B."/>
            <person name="Larracuente A.M."/>
            <person name="Singh N.D."/>
            <person name="Abad J.P."/>
            <person name="Abt D.N."/>
            <person name="Adryan B."/>
            <person name="Aguade M."/>
            <person name="Akashi H."/>
            <person name="Anderson W.W."/>
            <person name="Aquadro C.F."/>
            <person name="Ardell D.H."/>
            <person name="Arguello R."/>
            <person name="Artieri C.G."/>
            <person name="Barbash D.A."/>
            <person name="Barker D."/>
            <person name="Barsanti P."/>
            <person name="Batterham P."/>
            <person name="Batzoglou S."/>
            <person name="Begun D."/>
            <person name="Bhutkar A."/>
            <person name="Blanco E."/>
            <person name="Bosak S.A."/>
            <person name="Bradley R.K."/>
            <person name="Brand A.D."/>
            <person name="Brent M.R."/>
            <person name="Brooks A.N."/>
            <person name="Brown R.H."/>
            <person name="Butlin R.K."/>
            <person name="Caggese C."/>
            <person name="Calvi B.R."/>
            <person name="Bernardo de Carvalho A."/>
            <person name="Caspi A."/>
            <person name="Castrezana S."/>
            <person name="Celniker S.E."/>
            <person name="Chang J.L."/>
            <person name="Chapple C."/>
            <person name="Chatterji S."/>
            <person name="Chinwalla A."/>
            <person name="Civetta A."/>
            <person name="Clifton S.W."/>
            <person name="Comeron J.M."/>
            <person name="Costello J.C."/>
            <person name="Coyne J.A."/>
            <person name="Daub J."/>
            <person name="David R.G."/>
            <person name="Delcher A.L."/>
            <person name="Delehaunty K."/>
            <person name="Do C.B."/>
            <person name="Ebling H."/>
            <person name="Edwards K."/>
            <person name="Eickbush T."/>
            <person name="Evans J.D."/>
            <person name="Filipski A."/>
            <person name="Findeiss S."/>
            <person name="Freyhult E."/>
            <person name="Fulton L."/>
            <person name="Fulton R."/>
            <person name="Garcia A.C."/>
            <person name="Gardiner A."/>
            <person name="Garfield D.A."/>
            <person name="Garvin B.E."/>
            <person name="Gibson G."/>
            <person name="Gilbert D."/>
            <person name="Gnerre S."/>
            <person name="Godfrey J."/>
            <person name="Good R."/>
            <person name="Gotea V."/>
            <person name="Gravely B."/>
            <person name="Greenberg A.J."/>
            <person name="Griffiths-Jones S."/>
            <person name="Gross S."/>
            <person name="Guigo R."/>
            <person name="Gustafson E.A."/>
            <person name="Haerty W."/>
            <person name="Hahn M.W."/>
            <person name="Halligan D.L."/>
            <person name="Halpern A.L."/>
            <person name="Halter G.M."/>
            <person name="Han M.V."/>
            <person name="Heger A."/>
            <person name="Hillier L."/>
            <person name="Hinrichs A.S."/>
            <person name="Holmes I."/>
            <person name="Hoskins R.A."/>
            <person name="Hubisz M.J."/>
            <person name="Hultmark D."/>
            <person name="Huntley M.A."/>
            <person name="Jaffe D.B."/>
            <person name="Jagadeeshan S."/>
            <person name="Jeck W.R."/>
            <person name="Johnson J."/>
            <person name="Jones C.D."/>
            <person name="Jordan W.C."/>
            <person name="Karpen G.H."/>
            <person name="Kataoka E."/>
            <person name="Keightley P.D."/>
            <person name="Kheradpour P."/>
            <person name="Kirkness E.F."/>
            <person name="Koerich L.B."/>
            <person name="Kristiansen K."/>
            <person name="Kudrna D."/>
            <person name="Kulathinal R.J."/>
            <person name="Kumar S."/>
            <person name="Kwok R."/>
            <person name="Lander E."/>
            <person name="Langley C.H."/>
            <person name="Lapoint R."/>
            <person name="Lazzaro B.P."/>
            <person name="Lee S.J."/>
            <person name="Levesque L."/>
            <person name="Li R."/>
            <person name="Lin C.F."/>
            <person name="Lin M.F."/>
            <person name="Lindblad-Toh K."/>
            <person name="Llopart A."/>
            <person name="Long M."/>
            <person name="Low L."/>
            <person name="Lozovsky E."/>
            <person name="Lu J."/>
            <person name="Luo M."/>
            <person name="Machado C.A."/>
            <person name="Makalowski W."/>
            <person name="Marzo M."/>
            <person name="Matsuda M."/>
            <person name="Matzkin L."/>
            <person name="McAllister B."/>
            <person name="McBride C.S."/>
            <person name="McKernan B."/>
            <person name="McKernan K."/>
            <person name="Mendez-Lago M."/>
            <person name="Minx P."/>
            <person name="Mollenhauer M.U."/>
            <person name="Montooth K."/>
            <person name="Mount S.M."/>
            <person name="Mu X."/>
            <person name="Myers E."/>
            <person name="Negre B."/>
            <person name="Newfeld S."/>
            <person name="Nielsen R."/>
            <person name="Noor M.A."/>
            <person name="O'Grady P."/>
            <person name="Pachter L."/>
            <person name="Papaceit M."/>
            <person name="Parisi M.J."/>
            <person name="Parisi M."/>
            <person name="Parts L."/>
            <person name="Pedersen J.S."/>
            <person name="Pesole G."/>
            <person name="Phillippy A.M."/>
            <person name="Ponting C.P."/>
            <person name="Pop M."/>
            <person name="Porcelli D."/>
            <person name="Powell J.R."/>
            <person name="Prohaska S."/>
            <person name="Pruitt K."/>
            <person name="Puig M."/>
            <person name="Quesneville H."/>
            <person name="Ram K.R."/>
            <person name="Rand D."/>
            <person name="Rasmussen M.D."/>
            <person name="Reed L.K."/>
            <person name="Reenan R."/>
            <person name="Reily A."/>
            <person name="Remington K.A."/>
            <person name="Rieger T.T."/>
            <person name="Ritchie M.G."/>
            <person name="Robin C."/>
            <person name="Rogers Y.H."/>
            <person name="Rohde C."/>
            <person name="Rozas J."/>
            <person name="Rubenfield M.J."/>
            <person name="Ruiz A."/>
            <person name="Russo S."/>
            <person name="Salzberg S.L."/>
            <person name="Sanchez-Gracia A."/>
            <person name="Saranga D.J."/>
            <person name="Sato H."/>
            <person name="Schaeffer S.W."/>
            <person name="Schatz M.C."/>
            <person name="Schlenke T."/>
            <person name="Schwartz R."/>
            <person name="Segarra C."/>
            <person name="Singh R.S."/>
            <person name="Sirot L."/>
            <person name="Sirota M."/>
            <person name="Sisneros N.B."/>
            <person name="Smith C.D."/>
            <person name="Smith T.F."/>
            <person name="Spieth J."/>
            <person name="Stage D.E."/>
            <person name="Stark A."/>
            <person name="Stephan W."/>
            <person name="Strausberg R.L."/>
            <person name="Strempel S."/>
            <person name="Sturgill D."/>
            <person name="Sutton G."/>
            <person name="Sutton G.G."/>
            <person name="Tao W."/>
            <person name="Teichmann S."/>
            <person name="Tobari Y.N."/>
            <person name="Tomimura Y."/>
            <person name="Tsolas J.M."/>
            <person name="Valente V.L."/>
            <person name="Venter E."/>
            <person name="Venter J.C."/>
            <person name="Vicario S."/>
            <person name="Vieira F.G."/>
            <person name="Vilella A.J."/>
            <person name="Villasante A."/>
            <person name="Walenz B."/>
            <person name="Wang J."/>
            <person name="Wasserman M."/>
            <person name="Watts T."/>
            <person name="Wilson D."/>
            <person name="Wilson R.K."/>
            <person name="Wing R.A."/>
            <person name="Wolfner M.F."/>
            <person name="Wong A."/>
            <person name="Wong G.K."/>
            <person name="Wu C.I."/>
            <person name="Wu G."/>
            <person name="Yamamoto D."/>
            <person name="Yang H.P."/>
            <person name="Yang S.P."/>
            <person name="Yorke J.A."/>
            <person name="Yoshida K."/>
            <person name="Zdobnov E."/>
            <person name="Zhang P."/>
            <person name="Zhang Y."/>
            <person name="Zimin A.V."/>
            <person name="Baldwin J."/>
            <person name="Abdouelleil A."/>
            <person name="Abdulkadir J."/>
            <person name="Abebe A."/>
            <person name="Abera B."/>
            <person name="Abreu J."/>
            <person name="Acer S.C."/>
            <person name="Aftuck L."/>
            <person name="Alexander A."/>
            <person name="An P."/>
            <person name="Anderson E."/>
            <person name="Anderson S."/>
            <person name="Arachi H."/>
            <person name="Azer M."/>
            <person name="Bachantsang P."/>
            <person name="Barry A."/>
            <person name="Bayul T."/>
            <person name="Berlin A."/>
            <person name="Bessette D."/>
            <person name="Bloom T."/>
            <person name="Blye J."/>
            <person name="Boguslavskiy L."/>
            <person name="Bonnet C."/>
            <person name="Boukhgalter B."/>
            <person name="Bourzgui I."/>
            <person name="Brown A."/>
            <person name="Cahill P."/>
            <person name="Channer S."/>
            <person name="Cheshatsang Y."/>
            <person name="Chuda L."/>
            <person name="Citroen M."/>
            <person name="Collymore A."/>
            <person name="Cooke P."/>
            <person name="Costello M."/>
            <person name="D'Aco K."/>
            <person name="Daza R."/>
            <person name="De Haan G."/>
            <person name="DeGray S."/>
            <person name="DeMaso C."/>
            <person name="Dhargay N."/>
            <person name="Dooley K."/>
            <person name="Dooley E."/>
            <person name="Doricent M."/>
            <person name="Dorje P."/>
            <person name="Dorjee K."/>
            <person name="Dupes A."/>
            <person name="Elong R."/>
            <person name="Falk J."/>
            <person name="Farina A."/>
            <person name="Faro S."/>
            <person name="Ferguson D."/>
            <person name="Fisher S."/>
            <person name="Foley C.D."/>
            <person name="Franke A."/>
            <person name="Friedrich D."/>
            <person name="Gadbois L."/>
            <person name="Gearin G."/>
            <person name="Gearin C.R."/>
            <person name="Giannoukos G."/>
            <person name="Goode T."/>
            <person name="Graham J."/>
            <person name="Grandbois E."/>
            <person name="Grewal S."/>
            <person name="Gyaltsen K."/>
            <person name="Hafez N."/>
            <person name="Hagos B."/>
            <person name="Hall J."/>
            <person name="Henson C."/>
            <person name="Hollinger A."/>
            <person name="Honan T."/>
            <person name="Huard M.D."/>
            <person name="Hughes L."/>
            <person name="Hurhula B."/>
            <person name="Husby M.E."/>
            <person name="Kamat A."/>
            <person name="Kanga B."/>
            <person name="Kashin S."/>
            <person name="Khazanovich D."/>
            <person name="Kisner P."/>
            <person name="Lance K."/>
            <person name="Lara M."/>
            <person name="Lee W."/>
            <person name="Lennon N."/>
            <person name="Letendre F."/>
            <person name="LeVine R."/>
            <person name="Lipovsky A."/>
            <person name="Liu X."/>
            <person name="Liu J."/>
            <person name="Liu S."/>
            <person name="Lokyitsang T."/>
            <person name="Lokyitsang Y."/>
            <person name="Lubonja R."/>
            <person name="Lui A."/>
            <person name="MacDonald P."/>
            <person name="Magnisalis V."/>
            <person name="Maru K."/>
            <person name="Matthews C."/>
            <person name="McCusker W."/>
            <person name="McDonough S."/>
            <person name="Mehta T."/>
            <person name="Meldrim J."/>
            <person name="Meneus L."/>
            <person name="Mihai O."/>
            <person name="Mihalev A."/>
            <person name="Mihova T."/>
            <person name="Mittelman R."/>
            <person name="Mlenga V."/>
            <person name="Montmayeur A."/>
            <person name="Mulrain L."/>
            <person name="Navidi A."/>
            <person name="Naylor J."/>
            <person name="Negash T."/>
            <person name="Nguyen T."/>
            <person name="Nguyen N."/>
            <person name="Nicol R."/>
            <person name="Norbu C."/>
            <person name="Norbu N."/>
            <person name="Novod N."/>
            <person name="O'Neill B."/>
            <person name="Osman S."/>
            <person name="Markiewicz E."/>
            <person name="Oyono O.L."/>
            <person name="Patti C."/>
            <person name="Phunkhang P."/>
            <person name="Pierre F."/>
            <person name="Priest M."/>
            <person name="Raghuraman S."/>
            <person name="Rege F."/>
            <person name="Reyes R."/>
            <person name="Rise C."/>
            <person name="Rogov P."/>
            <person name="Ross K."/>
            <person name="Ryan E."/>
            <person name="Settipalli S."/>
            <person name="Shea T."/>
            <person name="Sherpa N."/>
            <person name="Shi L."/>
            <person name="Shih D."/>
            <person name="Sparrow T."/>
            <person name="Spaulding J."/>
            <person name="Stalker J."/>
            <person name="Stange-Thomann N."/>
            <person name="Stavropoulos S."/>
            <person name="Stone C."/>
            <person name="Strader C."/>
            <person name="Tesfaye S."/>
            <person name="Thomson T."/>
            <person name="Thoulutsang Y."/>
            <person name="Thoulutsang D."/>
            <person name="Topham K."/>
            <person name="Topping I."/>
            <person name="Tsamla T."/>
            <person name="Vassiliev H."/>
            <person name="Vo A."/>
            <person name="Wangchuk T."/>
            <person name="Wangdi T."/>
            <person name="Weiand M."/>
            <person name="Wilkinson J."/>
            <person name="Wilson A."/>
            <person name="Yadav S."/>
            <person name="Young G."/>
            <person name="Yu Q."/>
            <person name="Zembek L."/>
            <person name="Zhong D."/>
            <person name="Zimmer A."/>
            <person name="Zwirko Z."/>
            <person name="Jaffe D.B."/>
            <person name="Alvarez P."/>
            <person name="Brockman W."/>
            <person name="Butler J."/>
            <person name="Chin C."/>
            <person name="Gnerre S."/>
            <person name="Grabherr M."/>
            <person name="Kleber M."/>
            <person name="Mauceli E."/>
            <person name="MacCallum I."/>
        </authorList>
    </citation>
    <scope>NUCLEOTIDE SEQUENCE [LARGE SCALE GENOMIC DNA]</scope>
    <source>
        <strain evidence="2">Tucson 15287-2541.00</strain>
    </source>
</reference>
<gene>
    <name evidence="1" type="primary">Dgri\GH12920</name>
    <name evidence="1" type="ORF">Dgri_GH12920</name>
</gene>
<evidence type="ECO:0000313" key="1">
    <source>
        <dbReference type="EMBL" id="EDW00541.1"/>
    </source>
</evidence>
<name>B4JIU4_DROGR</name>
<keyword evidence="2" id="KW-1185">Reference proteome</keyword>
<dbReference type="EMBL" id="CH916370">
    <property type="protein sequence ID" value="EDW00541.1"/>
    <property type="molecule type" value="Genomic_DNA"/>
</dbReference>
<protein>
    <submittedName>
        <fullName evidence="1">GH12920</fullName>
    </submittedName>
</protein>
<dbReference type="HOGENOM" id="CLU_2560675_0_0_1"/>
<organism evidence="2">
    <name type="scientific">Drosophila grimshawi</name>
    <name type="common">Hawaiian fruit fly</name>
    <name type="synonym">Idiomyia grimshawi</name>
    <dbReference type="NCBI Taxonomy" id="7222"/>
    <lineage>
        <taxon>Eukaryota</taxon>
        <taxon>Metazoa</taxon>
        <taxon>Ecdysozoa</taxon>
        <taxon>Arthropoda</taxon>
        <taxon>Hexapoda</taxon>
        <taxon>Insecta</taxon>
        <taxon>Pterygota</taxon>
        <taxon>Neoptera</taxon>
        <taxon>Endopterygota</taxon>
        <taxon>Diptera</taxon>
        <taxon>Brachycera</taxon>
        <taxon>Muscomorpha</taxon>
        <taxon>Ephydroidea</taxon>
        <taxon>Drosophilidae</taxon>
        <taxon>Drosophila</taxon>
        <taxon>Hawaiian Drosophila</taxon>
    </lineage>
</organism>
<dbReference type="Proteomes" id="UP000001070">
    <property type="component" value="Unassembled WGS sequence"/>
</dbReference>
<dbReference type="InParanoid" id="B4JIU4"/>
<proteinExistence type="predicted"/>
<evidence type="ECO:0000313" key="2">
    <source>
        <dbReference type="Proteomes" id="UP000001070"/>
    </source>
</evidence>
<dbReference type="AlphaFoldDB" id="B4JIU4"/>
<sequence length="82" mass="9474">MAQRSQMAKRFVPLTPGKLLQMSAESCDMTQAEGRRRELANQQSQLGAMGSHNKQPLAGAQFDGRLELSSWFWRWGRRLCYW</sequence>